<gene>
    <name evidence="2" type="ORF">BDW02DRAFT_489592</name>
</gene>
<sequence>MEDGFRKEQLHRQELAKAVRLAQEEVKADYYEEGTRLTQENEALKQKVAECEKQLQDSAKAYTEAESNLRTTNQQLDIERKGAEGLHTYIATLEGNLTRQQASMGEAQERFNTMYAELQQAHATCKTVLKERDEACAHIKSQELQFADLTADWQQKEGRIGELEGQVYSLQDAVRDNAHLQDEITAMRKAHDSETQVKDERINHLEAQYQKERLRVVTGDDEQARAAAAVSPLADGPKHVAPINDSLEEELAGQGFEEEYADEYEPNDFSAITETPLTTAPIAPALPALSTLWVYEAASTSPILPALAAPSTISVREAASTTPIAPALPAPSTIGVQEAASTSPIAPAPAAPFTISVQEAASTSSLAPALAAPSTISIHEAASTSPSAPALAAPSTISIQKAASTSPIAPAPAAPSTISIHKAASTSPVAPTPTLSSLSTIHELVSVSPTQARIPALTLSVEEAASISPIARQITTTEHGTQTDAFELTVEPVRAPAQQLRTQIFDIAVIDISPIEPEAVEPVSTAEANVQTESAPTIDTDIQTDFDVLENITQTAPANPNNHIVPIIVTHEVHPVDQVIQNSLMINAEAQTTSQVTPKAPKTASPIITTTSKSTLSYGWIYALIIASLLLTCVSQWLELAVWKTANGIGYNGMATRGGAYGNGRHLLGFPIAMNIGGSWWTEQIARQLSIAIMRFEDWAALTYAPHY</sequence>
<protein>
    <submittedName>
        <fullName evidence="2">Uncharacterized protein</fullName>
    </submittedName>
</protein>
<accession>A0A6A5KWY7</accession>
<evidence type="ECO:0000313" key="3">
    <source>
        <dbReference type="Proteomes" id="UP000800040"/>
    </source>
</evidence>
<evidence type="ECO:0000256" key="1">
    <source>
        <dbReference type="SAM" id="Coils"/>
    </source>
</evidence>
<organism evidence="2 3">
    <name type="scientific">Decorospora gaudefroyi</name>
    <dbReference type="NCBI Taxonomy" id="184978"/>
    <lineage>
        <taxon>Eukaryota</taxon>
        <taxon>Fungi</taxon>
        <taxon>Dikarya</taxon>
        <taxon>Ascomycota</taxon>
        <taxon>Pezizomycotina</taxon>
        <taxon>Dothideomycetes</taxon>
        <taxon>Pleosporomycetidae</taxon>
        <taxon>Pleosporales</taxon>
        <taxon>Pleosporineae</taxon>
        <taxon>Pleosporaceae</taxon>
        <taxon>Decorospora</taxon>
    </lineage>
</organism>
<keyword evidence="1" id="KW-0175">Coiled coil</keyword>
<dbReference type="EMBL" id="ML975254">
    <property type="protein sequence ID" value="KAF1838173.1"/>
    <property type="molecule type" value="Genomic_DNA"/>
</dbReference>
<name>A0A6A5KWY7_9PLEO</name>
<keyword evidence="3" id="KW-1185">Reference proteome</keyword>
<dbReference type="Proteomes" id="UP000800040">
    <property type="component" value="Unassembled WGS sequence"/>
</dbReference>
<evidence type="ECO:0000313" key="2">
    <source>
        <dbReference type="EMBL" id="KAF1838173.1"/>
    </source>
</evidence>
<dbReference type="OrthoDB" id="3788331at2759"/>
<proteinExistence type="predicted"/>
<reference evidence="2" key="1">
    <citation type="submission" date="2020-01" db="EMBL/GenBank/DDBJ databases">
        <authorList>
            <consortium name="DOE Joint Genome Institute"/>
            <person name="Haridas S."/>
            <person name="Albert R."/>
            <person name="Binder M."/>
            <person name="Bloem J."/>
            <person name="Labutti K."/>
            <person name="Salamov A."/>
            <person name="Andreopoulos B."/>
            <person name="Baker S.E."/>
            <person name="Barry K."/>
            <person name="Bills G."/>
            <person name="Bluhm B.H."/>
            <person name="Cannon C."/>
            <person name="Castanera R."/>
            <person name="Culley D.E."/>
            <person name="Daum C."/>
            <person name="Ezra D."/>
            <person name="Gonzalez J.B."/>
            <person name="Henrissat B."/>
            <person name="Kuo A."/>
            <person name="Liang C."/>
            <person name="Lipzen A."/>
            <person name="Lutzoni F."/>
            <person name="Magnuson J."/>
            <person name="Mondo S."/>
            <person name="Nolan M."/>
            <person name="Ohm R."/>
            <person name="Pangilinan J."/>
            <person name="Park H.-J."/>
            <person name="Ramirez L."/>
            <person name="Alfaro M."/>
            <person name="Sun H."/>
            <person name="Tritt A."/>
            <person name="Yoshinaga Y."/>
            <person name="Zwiers L.-H."/>
            <person name="Turgeon B.G."/>
            <person name="Goodwin S.B."/>
            <person name="Spatafora J.W."/>
            <person name="Crous P.W."/>
            <person name="Grigoriev I.V."/>
        </authorList>
    </citation>
    <scope>NUCLEOTIDE SEQUENCE</scope>
    <source>
        <strain evidence="2">P77</strain>
    </source>
</reference>
<feature type="coiled-coil region" evidence="1">
    <location>
        <begin position="27"/>
        <end position="110"/>
    </location>
</feature>
<dbReference type="AlphaFoldDB" id="A0A6A5KWY7"/>